<evidence type="ECO:0000256" key="1">
    <source>
        <dbReference type="SAM" id="Coils"/>
    </source>
</evidence>
<organism evidence="2 3">
    <name type="scientific">Acaulospora morrowiae</name>
    <dbReference type="NCBI Taxonomy" id="94023"/>
    <lineage>
        <taxon>Eukaryota</taxon>
        <taxon>Fungi</taxon>
        <taxon>Fungi incertae sedis</taxon>
        <taxon>Mucoromycota</taxon>
        <taxon>Glomeromycotina</taxon>
        <taxon>Glomeromycetes</taxon>
        <taxon>Diversisporales</taxon>
        <taxon>Acaulosporaceae</taxon>
        <taxon>Acaulospora</taxon>
    </lineage>
</organism>
<keyword evidence="3" id="KW-1185">Reference proteome</keyword>
<name>A0A9N9JR12_9GLOM</name>
<protein>
    <submittedName>
        <fullName evidence="2">12320_t:CDS:1</fullName>
    </submittedName>
</protein>
<dbReference type="EMBL" id="CAJVPV010063642">
    <property type="protein sequence ID" value="CAG8793142.1"/>
    <property type="molecule type" value="Genomic_DNA"/>
</dbReference>
<dbReference type="Proteomes" id="UP000789342">
    <property type="component" value="Unassembled WGS sequence"/>
</dbReference>
<gene>
    <name evidence="2" type="ORF">AMORRO_LOCUS18317</name>
</gene>
<dbReference type="AlphaFoldDB" id="A0A9N9JR12"/>
<evidence type="ECO:0000313" key="2">
    <source>
        <dbReference type="EMBL" id="CAG8793142.1"/>
    </source>
</evidence>
<feature type="coiled-coil region" evidence="1">
    <location>
        <begin position="13"/>
        <end position="44"/>
    </location>
</feature>
<evidence type="ECO:0000313" key="3">
    <source>
        <dbReference type="Proteomes" id="UP000789342"/>
    </source>
</evidence>
<reference evidence="2" key="1">
    <citation type="submission" date="2021-06" db="EMBL/GenBank/DDBJ databases">
        <authorList>
            <person name="Kallberg Y."/>
            <person name="Tangrot J."/>
            <person name="Rosling A."/>
        </authorList>
    </citation>
    <scope>NUCLEOTIDE SEQUENCE</scope>
    <source>
        <strain evidence="2">CL551</strain>
    </source>
</reference>
<feature type="non-terminal residue" evidence="2">
    <location>
        <position position="54"/>
    </location>
</feature>
<sequence length="54" mass="6199">MNIEEEEIPLTIYKAINDEVAEKQDKLEKQIEQMGKILTELLENGQAAIAKKKQ</sequence>
<comment type="caution">
    <text evidence="2">The sequence shown here is derived from an EMBL/GenBank/DDBJ whole genome shotgun (WGS) entry which is preliminary data.</text>
</comment>
<keyword evidence="1" id="KW-0175">Coiled coil</keyword>
<proteinExistence type="predicted"/>
<accession>A0A9N9JR12</accession>